<proteinExistence type="predicted"/>
<gene>
    <name evidence="1" type="ORF">NDU88_000883</name>
</gene>
<name>A0AAV7KS00_PLEWA</name>
<protein>
    <submittedName>
        <fullName evidence="1">Uncharacterized protein</fullName>
    </submittedName>
</protein>
<dbReference type="EMBL" id="JANPWB010000016">
    <property type="protein sequence ID" value="KAJ1080689.1"/>
    <property type="molecule type" value="Genomic_DNA"/>
</dbReference>
<accession>A0AAV7KS00</accession>
<dbReference type="AlphaFoldDB" id="A0AAV7KS00"/>
<evidence type="ECO:0000313" key="1">
    <source>
        <dbReference type="EMBL" id="KAJ1080689.1"/>
    </source>
</evidence>
<reference evidence="1" key="1">
    <citation type="journal article" date="2022" name="bioRxiv">
        <title>Sequencing and chromosome-scale assembly of the giantPleurodeles waltlgenome.</title>
        <authorList>
            <person name="Brown T."/>
            <person name="Elewa A."/>
            <person name="Iarovenko S."/>
            <person name="Subramanian E."/>
            <person name="Araus A.J."/>
            <person name="Petzold A."/>
            <person name="Susuki M."/>
            <person name="Suzuki K.-i.T."/>
            <person name="Hayashi T."/>
            <person name="Toyoda A."/>
            <person name="Oliveira C."/>
            <person name="Osipova E."/>
            <person name="Leigh N.D."/>
            <person name="Simon A."/>
            <person name="Yun M.H."/>
        </authorList>
    </citation>
    <scope>NUCLEOTIDE SEQUENCE</scope>
    <source>
        <strain evidence="1">20211129_DDA</strain>
        <tissue evidence="1">Liver</tissue>
    </source>
</reference>
<sequence>MTRLPAGDRELEKHMKMTGLDFTLLLSGHRKGQLHRDSHCGSSAGLRGMGAVWSHRARNLGRPFNVSDNFTEIYHRHQNACLTVLVLSLANALSGRRAGPVNY</sequence>
<keyword evidence="2" id="KW-1185">Reference proteome</keyword>
<comment type="caution">
    <text evidence="1">The sequence shown here is derived from an EMBL/GenBank/DDBJ whole genome shotgun (WGS) entry which is preliminary data.</text>
</comment>
<organism evidence="1 2">
    <name type="scientific">Pleurodeles waltl</name>
    <name type="common">Iberian ribbed newt</name>
    <dbReference type="NCBI Taxonomy" id="8319"/>
    <lineage>
        <taxon>Eukaryota</taxon>
        <taxon>Metazoa</taxon>
        <taxon>Chordata</taxon>
        <taxon>Craniata</taxon>
        <taxon>Vertebrata</taxon>
        <taxon>Euteleostomi</taxon>
        <taxon>Amphibia</taxon>
        <taxon>Batrachia</taxon>
        <taxon>Caudata</taxon>
        <taxon>Salamandroidea</taxon>
        <taxon>Salamandridae</taxon>
        <taxon>Pleurodelinae</taxon>
        <taxon>Pleurodeles</taxon>
    </lineage>
</organism>
<dbReference type="Proteomes" id="UP001066276">
    <property type="component" value="Chromosome 12"/>
</dbReference>
<evidence type="ECO:0000313" key="2">
    <source>
        <dbReference type="Proteomes" id="UP001066276"/>
    </source>
</evidence>